<dbReference type="OrthoDB" id="9970732at2"/>
<evidence type="ECO:0000313" key="2">
    <source>
        <dbReference type="EMBL" id="MTH60896.1"/>
    </source>
</evidence>
<dbReference type="RefSeq" id="WP_155040838.1">
    <property type="nucleotide sequence ID" value="NZ_WMIG01000011.1"/>
</dbReference>
<name>A0A844HM03_9RHOB</name>
<protein>
    <submittedName>
        <fullName evidence="2">Uncharacterized protein</fullName>
    </submittedName>
</protein>
<dbReference type="AlphaFoldDB" id="A0A844HM03"/>
<keyword evidence="3" id="KW-1185">Reference proteome</keyword>
<gene>
    <name evidence="2" type="ORF">GL300_16920</name>
</gene>
<organism evidence="2 3">
    <name type="scientific">Paracoccus litorisediminis</name>
    <dbReference type="NCBI Taxonomy" id="2006130"/>
    <lineage>
        <taxon>Bacteria</taxon>
        <taxon>Pseudomonadati</taxon>
        <taxon>Pseudomonadota</taxon>
        <taxon>Alphaproteobacteria</taxon>
        <taxon>Rhodobacterales</taxon>
        <taxon>Paracoccaceae</taxon>
        <taxon>Paracoccus</taxon>
    </lineage>
</organism>
<dbReference type="EMBL" id="WMIG01000011">
    <property type="protein sequence ID" value="MTH60896.1"/>
    <property type="molecule type" value="Genomic_DNA"/>
</dbReference>
<accession>A0A844HM03</accession>
<reference evidence="2 3" key="1">
    <citation type="submission" date="2019-11" db="EMBL/GenBank/DDBJ databases">
        <authorList>
            <person name="Dong K."/>
        </authorList>
    </citation>
    <scope>NUCLEOTIDE SEQUENCE [LARGE SCALE GENOMIC DNA]</scope>
    <source>
        <strain evidence="2 3">NBRC 112902</strain>
    </source>
</reference>
<proteinExistence type="predicted"/>
<dbReference type="Proteomes" id="UP000449846">
    <property type="component" value="Unassembled WGS sequence"/>
</dbReference>
<comment type="caution">
    <text evidence="2">The sequence shown here is derived from an EMBL/GenBank/DDBJ whole genome shotgun (WGS) entry which is preliminary data.</text>
</comment>
<feature type="region of interest" description="Disordered" evidence="1">
    <location>
        <begin position="60"/>
        <end position="81"/>
    </location>
</feature>
<evidence type="ECO:0000256" key="1">
    <source>
        <dbReference type="SAM" id="MobiDB-lite"/>
    </source>
</evidence>
<sequence>MNAHSGFAKGRLRDWLRLAAVALLLAASVVLVLQTAAHAGMSVQTMPQQATASMLDHHCSHSGAKADASTPSIPNPCSPGTEGLGNHGDSCEQLCAMTVVLPDPLTILSSAGRNIPDMIWTGLWGHSAGAILRPPRRFAVAS</sequence>
<evidence type="ECO:0000313" key="3">
    <source>
        <dbReference type="Proteomes" id="UP000449846"/>
    </source>
</evidence>